<evidence type="ECO:0000313" key="2">
    <source>
        <dbReference type="EMBL" id="SDM77663.1"/>
    </source>
</evidence>
<organism evidence="2 3">
    <name type="scientific">Acetanaerobacterium elongatum</name>
    <dbReference type="NCBI Taxonomy" id="258515"/>
    <lineage>
        <taxon>Bacteria</taxon>
        <taxon>Bacillati</taxon>
        <taxon>Bacillota</taxon>
        <taxon>Clostridia</taxon>
        <taxon>Eubacteriales</taxon>
        <taxon>Oscillospiraceae</taxon>
        <taxon>Acetanaerobacterium</taxon>
    </lineage>
</organism>
<feature type="coiled-coil region" evidence="1">
    <location>
        <begin position="7"/>
        <end position="34"/>
    </location>
</feature>
<keyword evidence="3" id="KW-1185">Reference proteome</keyword>
<proteinExistence type="predicted"/>
<dbReference type="RefSeq" id="WP_143008021.1">
    <property type="nucleotide sequence ID" value="NZ_FNID01000005.1"/>
</dbReference>
<accession>A0A1G9VZW8</accession>
<dbReference type="Proteomes" id="UP000199182">
    <property type="component" value="Unassembled WGS sequence"/>
</dbReference>
<keyword evidence="1" id="KW-0175">Coiled coil</keyword>
<dbReference type="OrthoDB" id="2990028at2"/>
<sequence length="141" mass="16521">MNYERVILKLIEDVEALKEQVADLNRKLITNESNAQMNEHSDLTFYEYLTSIKGMKYSTAQSRVSNCKRVEKYEGDLEEHYYKDKCKLLLSKLEYSMEDQVNNRHAAHKIPIDGNTFNGTATLKQAVNLYINYLNYLNNVR</sequence>
<dbReference type="STRING" id="258515.SAMN05192585_1053"/>
<gene>
    <name evidence="2" type="ORF">SAMN05192585_1053</name>
</gene>
<dbReference type="AlphaFoldDB" id="A0A1G9VZW8"/>
<name>A0A1G9VZW8_9FIRM</name>
<evidence type="ECO:0000256" key="1">
    <source>
        <dbReference type="SAM" id="Coils"/>
    </source>
</evidence>
<dbReference type="EMBL" id="FNID01000005">
    <property type="protein sequence ID" value="SDM77663.1"/>
    <property type="molecule type" value="Genomic_DNA"/>
</dbReference>
<evidence type="ECO:0000313" key="3">
    <source>
        <dbReference type="Proteomes" id="UP000199182"/>
    </source>
</evidence>
<reference evidence="2 3" key="1">
    <citation type="submission" date="2016-10" db="EMBL/GenBank/DDBJ databases">
        <authorList>
            <person name="de Groot N.N."/>
        </authorList>
    </citation>
    <scope>NUCLEOTIDE SEQUENCE [LARGE SCALE GENOMIC DNA]</scope>
    <source>
        <strain evidence="2 3">CGMCC 1.5012</strain>
    </source>
</reference>
<protein>
    <submittedName>
        <fullName evidence="2">Uncharacterized protein</fullName>
    </submittedName>
</protein>